<evidence type="ECO:0000313" key="2">
    <source>
        <dbReference type="EMBL" id="KAF0043796.1"/>
    </source>
</evidence>
<proteinExistence type="predicted"/>
<feature type="compositionally biased region" description="Low complexity" evidence="1">
    <location>
        <begin position="87"/>
        <end position="99"/>
    </location>
</feature>
<gene>
    <name evidence="2" type="ORF">F2P81_002954</name>
</gene>
<protein>
    <submittedName>
        <fullName evidence="2">Uncharacterized protein</fullName>
    </submittedName>
</protein>
<accession>A0A6A4T8B9</accession>
<evidence type="ECO:0000313" key="3">
    <source>
        <dbReference type="Proteomes" id="UP000438429"/>
    </source>
</evidence>
<name>A0A6A4T8B9_SCOMX</name>
<organism evidence="2 3">
    <name type="scientific">Scophthalmus maximus</name>
    <name type="common">Turbot</name>
    <name type="synonym">Psetta maxima</name>
    <dbReference type="NCBI Taxonomy" id="52904"/>
    <lineage>
        <taxon>Eukaryota</taxon>
        <taxon>Metazoa</taxon>
        <taxon>Chordata</taxon>
        <taxon>Craniata</taxon>
        <taxon>Vertebrata</taxon>
        <taxon>Euteleostomi</taxon>
        <taxon>Actinopterygii</taxon>
        <taxon>Neopterygii</taxon>
        <taxon>Teleostei</taxon>
        <taxon>Neoteleostei</taxon>
        <taxon>Acanthomorphata</taxon>
        <taxon>Carangaria</taxon>
        <taxon>Pleuronectiformes</taxon>
        <taxon>Pleuronectoidei</taxon>
        <taxon>Scophthalmidae</taxon>
        <taxon>Scophthalmus</taxon>
    </lineage>
</organism>
<feature type="compositionally biased region" description="Polar residues" evidence="1">
    <location>
        <begin position="31"/>
        <end position="40"/>
    </location>
</feature>
<dbReference type="Proteomes" id="UP000438429">
    <property type="component" value="Unassembled WGS sequence"/>
</dbReference>
<dbReference type="AlphaFoldDB" id="A0A6A4T8B9"/>
<feature type="region of interest" description="Disordered" evidence="1">
    <location>
        <begin position="31"/>
        <end position="109"/>
    </location>
</feature>
<evidence type="ECO:0000256" key="1">
    <source>
        <dbReference type="SAM" id="MobiDB-lite"/>
    </source>
</evidence>
<dbReference type="EMBL" id="VEVO01000003">
    <property type="protein sequence ID" value="KAF0043796.1"/>
    <property type="molecule type" value="Genomic_DNA"/>
</dbReference>
<reference evidence="2 3" key="1">
    <citation type="submission" date="2019-06" db="EMBL/GenBank/DDBJ databases">
        <title>Draft genomes of female and male turbot (Scophthalmus maximus).</title>
        <authorList>
            <person name="Xu H."/>
            <person name="Xu X.-W."/>
            <person name="Shao C."/>
            <person name="Chen S."/>
        </authorList>
    </citation>
    <scope>NUCLEOTIDE SEQUENCE [LARGE SCALE GENOMIC DNA]</scope>
    <source>
        <strain evidence="2">Ysfricsl-2016a</strain>
        <tissue evidence="2">Blood</tissue>
    </source>
</reference>
<feature type="compositionally biased region" description="Basic residues" evidence="1">
    <location>
        <begin position="65"/>
        <end position="75"/>
    </location>
</feature>
<comment type="caution">
    <text evidence="2">The sequence shown here is derived from an EMBL/GenBank/DDBJ whole genome shotgun (WGS) entry which is preliminary data.</text>
</comment>
<sequence length="132" mass="14651">MKVLARHTLTSPQHNSLTTLHSDGCGESLAPSISSFSQEWPHSLQVKCSSRGRRRKRSDPETRERRTRRRRRRCHPSGSSASGTRPLTLASASTSDLSARGSVDPPTKCSSAYVHRVVRSHQTRKKANVHVA</sequence>